<name>A0A6A4RPN3_SCOMX</name>
<evidence type="ECO:0000256" key="1">
    <source>
        <dbReference type="SAM" id="MobiDB-lite"/>
    </source>
</evidence>
<dbReference type="EMBL" id="VEVO01000091">
    <property type="protein sequence ID" value="KAF0022137.1"/>
    <property type="molecule type" value="Genomic_DNA"/>
</dbReference>
<comment type="caution">
    <text evidence="2">The sequence shown here is derived from an EMBL/GenBank/DDBJ whole genome shotgun (WGS) entry which is preliminary data.</text>
</comment>
<dbReference type="AlphaFoldDB" id="A0A6A4RPN3"/>
<feature type="compositionally biased region" description="Basic and acidic residues" evidence="1">
    <location>
        <begin position="87"/>
        <end position="97"/>
    </location>
</feature>
<evidence type="ECO:0000313" key="2">
    <source>
        <dbReference type="EMBL" id="KAF0022137.1"/>
    </source>
</evidence>
<proteinExistence type="predicted"/>
<accession>A0A6A4RPN3</accession>
<gene>
    <name evidence="2" type="ORF">F2P81_025612</name>
</gene>
<feature type="region of interest" description="Disordered" evidence="1">
    <location>
        <begin position="1"/>
        <end position="24"/>
    </location>
</feature>
<dbReference type="Proteomes" id="UP000438429">
    <property type="component" value="Unassembled WGS sequence"/>
</dbReference>
<feature type="region of interest" description="Disordered" evidence="1">
    <location>
        <begin position="74"/>
        <end position="104"/>
    </location>
</feature>
<organism evidence="2 3">
    <name type="scientific">Scophthalmus maximus</name>
    <name type="common">Turbot</name>
    <name type="synonym">Psetta maxima</name>
    <dbReference type="NCBI Taxonomy" id="52904"/>
    <lineage>
        <taxon>Eukaryota</taxon>
        <taxon>Metazoa</taxon>
        <taxon>Chordata</taxon>
        <taxon>Craniata</taxon>
        <taxon>Vertebrata</taxon>
        <taxon>Euteleostomi</taxon>
        <taxon>Actinopterygii</taxon>
        <taxon>Neopterygii</taxon>
        <taxon>Teleostei</taxon>
        <taxon>Neoteleostei</taxon>
        <taxon>Acanthomorphata</taxon>
        <taxon>Carangaria</taxon>
        <taxon>Pleuronectiformes</taxon>
        <taxon>Pleuronectoidei</taxon>
        <taxon>Scophthalmidae</taxon>
        <taxon>Scophthalmus</taxon>
    </lineage>
</organism>
<evidence type="ECO:0000313" key="3">
    <source>
        <dbReference type="Proteomes" id="UP000438429"/>
    </source>
</evidence>
<protein>
    <submittedName>
        <fullName evidence="2">Uncharacterized protein</fullName>
    </submittedName>
</protein>
<sequence>MFLRPVNTRLECAEEQSGSKGHGSVSNVSFVLKRDDIPLVTKGLVTTIQRPRDNRSTDSIINVMCNQTHFFCPRQPENGPSVGTPRELTHRVSEGQKSRSRQRRAGILFSSSEMFVFGLSGGDDVNI</sequence>
<reference evidence="2 3" key="1">
    <citation type="submission" date="2019-06" db="EMBL/GenBank/DDBJ databases">
        <title>Draft genomes of female and male turbot (Scophthalmus maximus).</title>
        <authorList>
            <person name="Xu H."/>
            <person name="Xu X.-W."/>
            <person name="Shao C."/>
            <person name="Chen S."/>
        </authorList>
    </citation>
    <scope>NUCLEOTIDE SEQUENCE [LARGE SCALE GENOMIC DNA]</scope>
    <source>
        <strain evidence="2">Ysfricsl-2016a</strain>
        <tissue evidence="2">Blood</tissue>
    </source>
</reference>